<dbReference type="SUPFAM" id="SSF52172">
    <property type="entry name" value="CheY-like"/>
    <property type="match status" value="1"/>
</dbReference>
<dbReference type="Pfam" id="PF00072">
    <property type="entry name" value="Response_reg"/>
    <property type="match status" value="1"/>
</dbReference>
<dbReference type="InterPro" id="IPR050595">
    <property type="entry name" value="Bact_response_regulator"/>
</dbReference>
<evidence type="ECO:0000256" key="2">
    <source>
        <dbReference type="PROSITE-ProRule" id="PRU00169"/>
    </source>
</evidence>
<sequence length="122" mass="13882">MKKKLLVCDIDQKTTQLLSRTLQQHTHIEIILKRCGREVLNYLKRSPVLPDLLLINTLLPDVDGDYLTQIIRIKDKFKGLPIILMSGNYDDIDRLAEAVGASDFLRKPLSAEKVQEKVASIL</sequence>
<dbReference type="PANTHER" id="PTHR44591">
    <property type="entry name" value="STRESS RESPONSE REGULATOR PROTEIN 1"/>
    <property type="match status" value="1"/>
</dbReference>
<keyword evidence="5" id="KW-1185">Reference proteome</keyword>
<evidence type="ECO:0000313" key="4">
    <source>
        <dbReference type="EMBL" id="PHN01816.1"/>
    </source>
</evidence>
<dbReference type="PANTHER" id="PTHR44591:SF3">
    <property type="entry name" value="RESPONSE REGULATORY DOMAIN-CONTAINING PROTEIN"/>
    <property type="match status" value="1"/>
</dbReference>
<dbReference type="AlphaFoldDB" id="A0A2D0N0B1"/>
<accession>A0A2D0N0B1</accession>
<dbReference type="InterPro" id="IPR011006">
    <property type="entry name" value="CheY-like_superfamily"/>
</dbReference>
<name>A0A2D0N0B1_FLAN2</name>
<organism evidence="4 5">
    <name type="scientific">Flavilitoribacter nigricans (strain ATCC 23147 / DSM 23189 / NBRC 102662 / NCIMB 1420 / SS-2)</name>
    <name type="common">Lewinella nigricans</name>
    <dbReference type="NCBI Taxonomy" id="1122177"/>
    <lineage>
        <taxon>Bacteria</taxon>
        <taxon>Pseudomonadati</taxon>
        <taxon>Bacteroidota</taxon>
        <taxon>Saprospiria</taxon>
        <taxon>Saprospirales</taxon>
        <taxon>Lewinellaceae</taxon>
        <taxon>Flavilitoribacter</taxon>
    </lineage>
</organism>
<evidence type="ECO:0000259" key="3">
    <source>
        <dbReference type="PROSITE" id="PS50110"/>
    </source>
</evidence>
<dbReference type="Gene3D" id="3.40.50.2300">
    <property type="match status" value="1"/>
</dbReference>
<dbReference type="GO" id="GO:0000160">
    <property type="term" value="P:phosphorelay signal transduction system"/>
    <property type="evidence" value="ECO:0007669"/>
    <property type="project" value="InterPro"/>
</dbReference>
<dbReference type="InterPro" id="IPR001789">
    <property type="entry name" value="Sig_transdc_resp-reg_receiver"/>
</dbReference>
<dbReference type="RefSeq" id="WP_143473672.1">
    <property type="nucleotide sequence ID" value="NZ_PDUD01000048.1"/>
</dbReference>
<dbReference type="PROSITE" id="PS50110">
    <property type="entry name" value="RESPONSE_REGULATORY"/>
    <property type="match status" value="1"/>
</dbReference>
<dbReference type="OrthoDB" id="9789181at2"/>
<proteinExistence type="predicted"/>
<comment type="caution">
    <text evidence="4">The sequence shown here is derived from an EMBL/GenBank/DDBJ whole genome shotgun (WGS) entry which is preliminary data.</text>
</comment>
<keyword evidence="1" id="KW-0597">Phosphoprotein</keyword>
<evidence type="ECO:0000313" key="5">
    <source>
        <dbReference type="Proteomes" id="UP000223913"/>
    </source>
</evidence>
<dbReference type="EMBL" id="PDUD01000048">
    <property type="protein sequence ID" value="PHN01816.1"/>
    <property type="molecule type" value="Genomic_DNA"/>
</dbReference>
<dbReference type="Proteomes" id="UP000223913">
    <property type="component" value="Unassembled WGS sequence"/>
</dbReference>
<feature type="domain" description="Response regulatory" evidence="3">
    <location>
        <begin position="4"/>
        <end position="122"/>
    </location>
</feature>
<dbReference type="SMART" id="SM00448">
    <property type="entry name" value="REC"/>
    <property type="match status" value="1"/>
</dbReference>
<evidence type="ECO:0000256" key="1">
    <source>
        <dbReference type="ARBA" id="ARBA00022553"/>
    </source>
</evidence>
<reference evidence="4 5" key="1">
    <citation type="submission" date="2017-10" db="EMBL/GenBank/DDBJ databases">
        <title>The draft genome sequence of Lewinella nigricans NBRC 102662.</title>
        <authorList>
            <person name="Wang K."/>
        </authorList>
    </citation>
    <scope>NUCLEOTIDE SEQUENCE [LARGE SCALE GENOMIC DNA]</scope>
    <source>
        <strain evidence="4 5">NBRC 102662</strain>
    </source>
</reference>
<protein>
    <recommendedName>
        <fullName evidence="3">Response regulatory domain-containing protein</fullName>
    </recommendedName>
</protein>
<gene>
    <name evidence="4" type="ORF">CRP01_34825</name>
</gene>
<comment type="caution">
    <text evidence="2">Lacks conserved residue(s) required for the propagation of feature annotation.</text>
</comment>